<keyword evidence="3 4" id="KW-0808">Transferase</keyword>
<comment type="similarity">
    <text evidence="1">Belongs to the glycosyltransferase 2 family.</text>
</comment>
<evidence type="ECO:0000313" key="5">
    <source>
        <dbReference type="Proteomes" id="UP000290174"/>
    </source>
</evidence>
<dbReference type="EMBL" id="RKMK01000024">
    <property type="protein sequence ID" value="RXG91911.1"/>
    <property type="molecule type" value="Genomic_DNA"/>
</dbReference>
<dbReference type="AlphaFoldDB" id="A0A4Q0QHE4"/>
<accession>A0A4Q0QHE4</accession>
<dbReference type="SUPFAM" id="SSF53448">
    <property type="entry name" value="Nucleotide-diphospho-sugar transferases"/>
    <property type="match status" value="1"/>
</dbReference>
<dbReference type="Gene3D" id="3.90.550.10">
    <property type="entry name" value="Spore Coat Polysaccharide Biosynthesis Protein SpsA, Chain A"/>
    <property type="match status" value="1"/>
</dbReference>
<sequence length="345" mass="37775">MATDRAKLAVLIVSYCNPDDVDRCLKSLVHSDWKDFEVFVCENGGKEAFERLMAVVAGPERTLRQLHGGSDLLDQARGRLAAVEKYRFTSRTNIVRLGLAVDNLGYGGGVNAWLEQFLESPGWDAVLVLNPDTEVDSHCLSELMAKAAAGFGMVGATLVFDHVPDKIINYGLHWSSTTGRVVAVGRNAPAGSAPSHKQMSEIDAISGACVLVTRDFVEEVGLMTEDYFLYMEDLDWGRRRGKHRIGFAERAIVRHIGGTAIGSAVDPRKRSYLSVYLSARNSIVYARREAGWRWGLHFAFGLLYATRYVAMGAPTAAKITVRGLIDGVLGKTGKPDASLRLHVFG</sequence>
<comment type="caution">
    <text evidence="4">The sequence shown here is derived from an EMBL/GenBank/DDBJ whole genome shotgun (WGS) entry which is preliminary data.</text>
</comment>
<dbReference type="GO" id="GO:0016757">
    <property type="term" value="F:glycosyltransferase activity"/>
    <property type="evidence" value="ECO:0007669"/>
    <property type="project" value="UniProtKB-KW"/>
</dbReference>
<protein>
    <submittedName>
        <fullName evidence="4">Glycosyltransferase family 2 protein</fullName>
    </submittedName>
</protein>
<dbReference type="InterPro" id="IPR029044">
    <property type="entry name" value="Nucleotide-diphossugar_trans"/>
</dbReference>
<dbReference type="RefSeq" id="WP_128932374.1">
    <property type="nucleotide sequence ID" value="NZ_CP022221.1"/>
</dbReference>
<dbReference type="PANTHER" id="PTHR43179">
    <property type="entry name" value="RHAMNOSYLTRANSFERASE WBBL"/>
    <property type="match status" value="1"/>
</dbReference>
<gene>
    <name evidence="4" type="ORF">EAS61_23430</name>
</gene>
<evidence type="ECO:0000256" key="2">
    <source>
        <dbReference type="ARBA" id="ARBA00022676"/>
    </source>
</evidence>
<dbReference type="PANTHER" id="PTHR43179:SF12">
    <property type="entry name" value="GALACTOFURANOSYLTRANSFERASE GLFT2"/>
    <property type="match status" value="1"/>
</dbReference>
<evidence type="ECO:0000256" key="1">
    <source>
        <dbReference type="ARBA" id="ARBA00006739"/>
    </source>
</evidence>
<proteinExistence type="inferred from homology"/>
<reference evidence="4 5" key="1">
    <citation type="submission" date="2018-11" db="EMBL/GenBank/DDBJ databases">
        <title>Bradyrhizobium sp. nov., isolated from effective nodules of peanut in China.</title>
        <authorList>
            <person name="Li Y."/>
        </authorList>
    </citation>
    <scope>NUCLEOTIDE SEQUENCE [LARGE SCALE GENOMIC DNA]</scope>
    <source>
        <strain evidence="4 5">CCBAU 51770</strain>
    </source>
</reference>
<dbReference type="Pfam" id="PF13641">
    <property type="entry name" value="Glyco_tranf_2_3"/>
    <property type="match status" value="1"/>
</dbReference>
<evidence type="ECO:0000313" key="4">
    <source>
        <dbReference type="EMBL" id="RXG91911.1"/>
    </source>
</evidence>
<evidence type="ECO:0000256" key="3">
    <source>
        <dbReference type="ARBA" id="ARBA00022679"/>
    </source>
</evidence>
<name>A0A4Q0QHE4_9BRAD</name>
<dbReference type="Proteomes" id="UP000290174">
    <property type="component" value="Unassembled WGS sequence"/>
</dbReference>
<keyword evidence="2" id="KW-0328">Glycosyltransferase</keyword>
<organism evidence="4 5">
    <name type="scientific">Bradyrhizobium zhanjiangense</name>
    <dbReference type="NCBI Taxonomy" id="1325107"/>
    <lineage>
        <taxon>Bacteria</taxon>
        <taxon>Pseudomonadati</taxon>
        <taxon>Pseudomonadota</taxon>
        <taxon>Alphaproteobacteria</taxon>
        <taxon>Hyphomicrobiales</taxon>
        <taxon>Nitrobacteraceae</taxon>
        <taxon>Bradyrhizobium</taxon>
    </lineage>
</organism>